<evidence type="ECO:0000313" key="6">
    <source>
        <dbReference type="Proteomes" id="UP001597119"/>
    </source>
</evidence>
<comment type="caution">
    <text evidence="5">The sequence shown here is derived from an EMBL/GenBank/DDBJ whole genome shotgun (WGS) entry which is preliminary data.</text>
</comment>
<feature type="domain" description="Bacterioopsin transcriptional activator GAF and HTH associated" evidence="4">
    <location>
        <begin position="21"/>
        <end position="147"/>
    </location>
</feature>
<keyword evidence="2" id="KW-0804">Transcription</keyword>
<dbReference type="InterPro" id="IPR007050">
    <property type="entry name" value="HTH_bacterioopsin"/>
</dbReference>
<accession>A0ABD6C8W3</accession>
<dbReference type="InterPro" id="IPR031803">
    <property type="entry name" value="BAT_GAF/HTH-assoc"/>
</dbReference>
<evidence type="ECO:0000256" key="1">
    <source>
        <dbReference type="ARBA" id="ARBA00023015"/>
    </source>
</evidence>
<protein>
    <submittedName>
        <fullName evidence="5">Helix-turn-helix domain-containing protein</fullName>
    </submittedName>
</protein>
<feature type="domain" description="HTH bat-type" evidence="3">
    <location>
        <begin position="154"/>
        <end position="206"/>
    </location>
</feature>
<dbReference type="PANTHER" id="PTHR34236:SF1">
    <property type="entry name" value="DIMETHYL SULFOXIDE REDUCTASE TRANSCRIPTIONAL ACTIVATOR"/>
    <property type="match status" value="1"/>
</dbReference>
<dbReference type="Pfam" id="PF04967">
    <property type="entry name" value="HTH_10"/>
    <property type="match status" value="1"/>
</dbReference>
<evidence type="ECO:0000259" key="4">
    <source>
        <dbReference type="Pfam" id="PF15915"/>
    </source>
</evidence>
<dbReference type="AlphaFoldDB" id="A0ABD6C8W3"/>
<evidence type="ECO:0000256" key="2">
    <source>
        <dbReference type="ARBA" id="ARBA00023163"/>
    </source>
</evidence>
<dbReference type="PANTHER" id="PTHR34236">
    <property type="entry name" value="DIMETHYL SULFOXIDE REDUCTASE TRANSCRIPTIONAL ACTIVATOR"/>
    <property type="match status" value="1"/>
</dbReference>
<dbReference type="Proteomes" id="UP001597119">
    <property type="component" value="Unassembled WGS sequence"/>
</dbReference>
<evidence type="ECO:0000313" key="5">
    <source>
        <dbReference type="EMBL" id="MFD1586156.1"/>
    </source>
</evidence>
<organism evidence="5 6">
    <name type="scientific">Halorientalis brevis</name>
    <dbReference type="NCBI Taxonomy" id="1126241"/>
    <lineage>
        <taxon>Archaea</taxon>
        <taxon>Methanobacteriati</taxon>
        <taxon>Methanobacteriota</taxon>
        <taxon>Stenosarchaea group</taxon>
        <taxon>Halobacteria</taxon>
        <taxon>Halobacteriales</taxon>
        <taxon>Haloarculaceae</taxon>
        <taxon>Halorientalis</taxon>
    </lineage>
</organism>
<dbReference type="EMBL" id="JBHUDJ010000002">
    <property type="protein sequence ID" value="MFD1586156.1"/>
    <property type="molecule type" value="Genomic_DNA"/>
</dbReference>
<dbReference type="Pfam" id="PF15915">
    <property type="entry name" value="BAT"/>
    <property type="match status" value="1"/>
</dbReference>
<gene>
    <name evidence="5" type="ORF">ACFR9U_04115</name>
</gene>
<dbReference type="Gene3D" id="1.10.10.10">
    <property type="entry name" value="Winged helix-like DNA-binding domain superfamily/Winged helix DNA-binding domain"/>
    <property type="match status" value="1"/>
</dbReference>
<name>A0ABD6C8W3_9EURY</name>
<keyword evidence="6" id="KW-1185">Reference proteome</keyword>
<proteinExistence type="predicted"/>
<reference evidence="5 6" key="1">
    <citation type="journal article" date="2019" name="Int. J. Syst. Evol. Microbiol.">
        <title>The Global Catalogue of Microorganisms (GCM) 10K type strain sequencing project: providing services to taxonomists for standard genome sequencing and annotation.</title>
        <authorList>
            <consortium name="The Broad Institute Genomics Platform"/>
            <consortium name="The Broad Institute Genome Sequencing Center for Infectious Disease"/>
            <person name="Wu L."/>
            <person name="Ma J."/>
        </authorList>
    </citation>
    <scope>NUCLEOTIDE SEQUENCE [LARGE SCALE GENOMIC DNA]</scope>
    <source>
        <strain evidence="5 6">CGMCC 1.12125</strain>
    </source>
</reference>
<keyword evidence="1" id="KW-0805">Transcription regulation</keyword>
<evidence type="ECO:0000259" key="3">
    <source>
        <dbReference type="Pfam" id="PF04967"/>
    </source>
</evidence>
<sequence length="219" mass="24646">MGLIVEYRQWGEGLYITEVAATVPEMRLTVERWRIESEHVLCLFVRAEGDQFDDLEAAFADLPNSRGTDIVSECQTARLYRVRLDSTLTHLPENSSVNGVISHVRIEPDGIYVTGYLADREELIRTREFITDQDMAMEVVRLQDATEANPDDGLTDEQFEALITAYEMGYFDVPKGATQADVAGALGISPPSLSERLKRAQQRLIEQHLVEGRLMNDPA</sequence>
<dbReference type="RefSeq" id="WP_247376458.1">
    <property type="nucleotide sequence ID" value="NZ_JALLGV010000002.1"/>
</dbReference>
<dbReference type="InterPro" id="IPR036388">
    <property type="entry name" value="WH-like_DNA-bd_sf"/>
</dbReference>